<gene>
    <name evidence="1" type="ORF">S03H2_19692</name>
</gene>
<evidence type="ECO:0000313" key="1">
    <source>
        <dbReference type="EMBL" id="GAH32038.1"/>
    </source>
</evidence>
<sequence length="64" mass="7709">NKVKVDLSKLYKNIDIPETLSNLCGKWIKKITSDYVEFEDREKINIKGLNYKIIKPLIWWQQKK</sequence>
<dbReference type="EMBL" id="BARU01010311">
    <property type="protein sequence ID" value="GAH32038.1"/>
    <property type="molecule type" value="Genomic_DNA"/>
</dbReference>
<organism evidence="1">
    <name type="scientific">marine sediment metagenome</name>
    <dbReference type="NCBI Taxonomy" id="412755"/>
    <lineage>
        <taxon>unclassified sequences</taxon>
        <taxon>metagenomes</taxon>
        <taxon>ecological metagenomes</taxon>
    </lineage>
</organism>
<feature type="non-terminal residue" evidence="1">
    <location>
        <position position="1"/>
    </location>
</feature>
<protein>
    <submittedName>
        <fullName evidence="1">Uncharacterized protein</fullName>
    </submittedName>
</protein>
<proteinExistence type="predicted"/>
<comment type="caution">
    <text evidence="1">The sequence shown here is derived from an EMBL/GenBank/DDBJ whole genome shotgun (WGS) entry which is preliminary data.</text>
</comment>
<name>X1GGB2_9ZZZZ</name>
<accession>X1GGB2</accession>
<reference evidence="1" key="1">
    <citation type="journal article" date="2014" name="Front. Microbiol.">
        <title>High frequency of phylogenetically diverse reductive dehalogenase-homologous genes in deep subseafloor sedimentary metagenomes.</title>
        <authorList>
            <person name="Kawai M."/>
            <person name="Futagami T."/>
            <person name="Toyoda A."/>
            <person name="Takaki Y."/>
            <person name="Nishi S."/>
            <person name="Hori S."/>
            <person name="Arai W."/>
            <person name="Tsubouchi T."/>
            <person name="Morono Y."/>
            <person name="Uchiyama I."/>
            <person name="Ito T."/>
            <person name="Fujiyama A."/>
            <person name="Inagaki F."/>
            <person name="Takami H."/>
        </authorList>
    </citation>
    <scope>NUCLEOTIDE SEQUENCE</scope>
    <source>
        <strain evidence="1">Expedition CK06-06</strain>
    </source>
</reference>
<dbReference type="AlphaFoldDB" id="X1GGB2"/>